<dbReference type="Pfam" id="PF12727">
    <property type="entry name" value="PBP_like"/>
    <property type="match status" value="1"/>
</dbReference>
<reference evidence="4 5" key="2">
    <citation type="submission" date="2019-09" db="EMBL/GenBank/DDBJ databases">
        <authorList>
            <person name="Jin C."/>
        </authorList>
    </citation>
    <scope>NUCLEOTIDE SEQUENCE [LARGE SCALE GENOMIC DNA]</scope>
    <source>
        <strain evidence="4 5">BN140002</strain>
    </source>
</reference>
<dbReference type="InterPro" id="IPR024370">
    <property type="entry name" value="PBP_domain"/>
</dbReference>
<dbReference type="SUPFAM" id="SSF53850">
    <property type="entry name" value="Periplasmic binding protein-like II"/>
    <property type="match status" value="1"/>
</dbReference>
<dbReference type="SUPFAM" id="SSF46785">
    <property type="entry name" value="Winged helix' DNA-binding domain"/>
    <property type="match status" value="1"/>
</dbReference>
<reference evidence="4 5" key="1">
    <citation type="submission" date="2019-09" db="EMBL/GenBank/DDBJ databases">
        <title>Salinarimonas rosea gen. nov., sp. nov., a new member of the a-2 subgroup of the Proteobacteria.</title>
        <authorList>
            <person name="Liu J."/>
        </authorList>
    </citation>
    <scope>NUCLEOTIDE SEQUENCE [LARGE SCALE GENOMIC DNA]</scope>
    <source>
        <strain evidence="4 5">BN140002</strain>
    </source>
</reference>
<gene>
    <name evidence="4" type="ORF">F0L46_23185</name>
</gene>
<dbReference type="InterPro" id="IPR000847">
    <property type="entry name" value="LysR_HTH_N"/>
</dbReference>
<dbReference type="PANTHER" id="PTHR38431">
    <property type="entry name" value="BLL2305 PROTEIN"/>
    <property type="match status" value="1"/>
</dbReference>
<evidence type="ECO:0000313" key="5">
    <source>
        <dbReference type="Proteomes" id="UP000323142"/>
    </source>
</evidence>
<dbReference type="InterPro" id="IPR036388">
    <property type="entry name" value="WH-like_DNA-bd_sf"/>
</dbReference>
<evidence type="ECO:0000256" key="1">
    <source>
        <dbReference type="SAM" id="MobiDB-lite"/>
    </source>
</evidence>
<feature type="region of interest" description="Disordered" evidence="1">
    <location>
        <begin position="336"/>
        <end position="364"/>
    </location>
</feature>
<dbReference type="OrthoDB" id="9800709at2"/>
<dbReference type="AlphaFoldDB" id="A0A5B2V6U5"/>
<accession>A0A5B2V6U5</accession>
<evidence type="ECO:0000313" key="4">
    <source>
        <dbReference type="EMBL" id="KAA2234671.1"/>
    </source>
</evidence>
<dbReference type="PANTHER" id="PTHR38431:SF1">
    <property type="entry name" value="BLL2305 PROTEIN"/>
    <property type="match status" value="1"/>
</dbReference>
<sequence>MKRRFGSIGSAVHMRVMLRLDGTITVGERGMSLTRIFALLDGIAREGSVSGAAQGLGVSYRSAWQGLRDLEAALGRPIAVKTKGHGTALTAFGAGLRDALADATTAMEGVLAETRDSLERRLDRLLDEPAPTLRVALSHDPLLLDILGAIPGVSPRVLGSDDAVALLLKGEIDAAGFHAHDAPRAEAGPLGQALAGGDVTVLALFRREQGFIVAPGNPLGIRGAADISRTRARYVNRQRGSGTRRWFDRLLGEAGLAPAAIEGYGTEEFTHQAVAALIAAGAAQAGMGLAWVAERFGLGFVPVGWETFHLAGTPEAMARLAGPILREVERRLPNSAGYAPPAGAASPAAGSGRRGGAPAIAAGR</sequence>
<evidence type="ECO:0000259" key="3">
    <source>
        <dbReference type="Pfam" id="PF12727"/>
    </source>
</evidence>
<dbReference type="Pfam" id="PF00126">
    <property type="entry name" value="HTH_1"/>
    <property type="match status" value="1"/>
</dbReference>
<feature type="domain" description="PBP" evidence="3">
    <location>
        <begin position="156"/>
        <end position="318"/>
    </location>
</feature>
<name>A0A5B2V6U5_9HYPH</name>
<feature type="domain" description="HTH lysR-type" evidence="2">
    <location>
        <begin position="39"/>
        <end position="93"/>
    </location>
</feature>
<protein>
    <submittedName>
        <fullName evidence="4">LysR family transcriptional regulator</fullName>
    </submittedName>
</protein>
<dbReference type="InterPro" id="IPR036390">
    <property type="entry name" value="WH_DNA-bd_sf"/>
</dbReference>
<dbReference type="Gene3D" id="1.10.10.10">
    <property type="entry name" value="Winged helix-like DNA-binding domain superfamily/Winged helix DNA-binding domain"/>
    <property type="match status" value="1"/>
</dbReference>
<organism evidence="4 5">
    <name type="scientific">Salinarimonas soli</name>
    <dbReference type="NCBI Taxonomy" id="1638099"/>
    <lineage>
        <taxon>Bacteria</taxon>
        <taxon>Pseudomonadati</taxon>
        <taxon>Pseudomonadota</taxon>
        <taxon>Alphaproteobacteria</taxon>
        <taxon>Hyphomicrobiales</taxon>
        <taxon>Salinarimonadaceae</taxon>
        <taxon>Salinarimonas</taxon>
    </lineage>
</organism>
<dbReference type="GO" id="GO:0003700">
    <property type="term" value="F:DNA-binding transcription factor activity"/>
    <property type="evidence" value="ECO:0007669"/>
    <property type="project" value="InterPro"/>
</dbReference>
<proteinExistence type="predicted"/>
<dbReference type="Proteomes" id="UP000323142">
    <property type="component" value="Unassembled WGS sequence"/>
</dbReference>
<comment type="caution">
    <text evidence="4">The sequence shown here is derived from an EMBL/GenBank/DDBJ whole genome shotgun (WGS) entry which is preliminary data.</text>
</comment>
<dbReference type="EMBL" id="VUOA01000045">
    <property type="protein sequence ID" value="KAA2234671.1"/>
    <property type="molecule type" value="Genomic_DNA"/>
</dbReference>
<evidence type="ECO:0000259" key="2">
    <source>
        <dbReference type="Pfam" id="PF00126"/>
    </source>
</evidence>
<keyword evidence="5" id="KW-1185">Reference proteome</keyword>
<dbReference type="Gene3D" id="3.40.190.290">
    <property type="match status" value="1"/>
</dbReference>